<reference evidence="2" key="1">
    <citation type="submission" date="2014-12" db="EMBL/GenBank/DDBJ databases">
        <title>Insight into the proteome of Arion vulgaris.</title>
        <authorList>
            <person name="Aradska J."/>
            <person name="Bulat T."/>
            <person name="Smidak R."/>
            <person name="Sarate P."/>
            <person name="Gangsoo J."/>
            <person name="Sialana F."/>
            <person name="Bilban M."/>
            <person name="Lubec G."/>
        </authorList>
    </citation>
    <scope>NUCLEOTIDE SEQUENCE</scope>
    <source>
        <tissue evidence="2">Skin</tissue>
    </source>
</reference>
<evidence type="ECO:0000313" key="2">
    <source>
        <dbReference type="EMBL" id="CEK88830.1"/>
    </source>
</evidence>
<evidence type="ECO:0000256" key="1">
    <source>
        <dbReference type="SAM" id="SignalP"/>
    </source>
</evidence>
<keyword evidence="1" id="KW-0732">Signal</keyword>
<organism evidence="2">
    <name type="scientific">Arion vulgaris</name>
    <dbReference type="NCBI Taxonomy" id="1028688"/>
    <lineage>
        <taxon>Eukaryota</taxon>
        <taxon>Metazoa</taxon>
        <taxon>Spiralia</taxon>
        <taxon>Lophotrochozoa</taxon>
        <taxon>Mollusca</taxon>
        <taxon>Gastropoda</taxon>
        <taxon>Heterobranchia</taxon>
        <taxon>Euthyneura</taxon>
        <taxon>Panpulmonata</taxon>
        <taxon>Eupulmonata</taxon>
        <taxon>Stylommatophora</taxon>
        <taxon>Helicina</taxon>
        <taxon>Arionoidea</taxon>
        <taxon>Arionidae</taxon>
        <taxon>Arion</taxon>
    </lineage>
</organism>
<name>A0A0B7B9T3_9EUPU</name>
<dbReference type="AlphaFoldDB" id="A0A0B7B9T3"/>
<protein>
    <submittedName>
        <fullName evidence="2">Uncharacterized protein</fullName>
    </submittedName>
</protein>
<dbReference type="EMBL" id="HACG01041965">
    <property type="protein sequence ID" value="CEK88830.1"/>
    <property type="molecule type" value="Transcribed_RNA"/>
</dbReference>
<feature type="signal peptide" evidence="1">
    <location>
        <begin position="1"/>
        <end position="18"/>
    </location>
</feature>
<accession>A0A0B7B9T3</accession>
<sequence length="61" mass="6684">VFVSLAFQLIAKSLVTVAFCVVSELKAPMKCPVHFSAWATDMWNGPLPILQKPPLYPVVSP</sequence>
<feature type="chain" id="PRO_5002112033" evidence="1">
    <location>
        <begin position="19"/>
        <end position="61"/>
    </location>
</feature>
<gene>
    <name evidence="2" type="primary">ORF167282</name>
</gene>
<feature type="non-terminal residue" evidence="2">
    <location>
        <position position="1"/>
    </location>
</feature>
<proteinExistence type="predicted"/>